<feature type="domain" description="Beta-lactamase-related" evidence="2">
    <location>
        <begin position="162"/>
        <end position="292"/>
    </location>
</feature>
<sequence>MPLYSILRWLAFLECAFLVSSAVFSSNEESALDSYINNLIGCKDIPGLGLAVVKDDDVFTKGYGLADKEKQIKATSSTVFCVGSVTKSMTAMLLARLISSGKYRLRWTTKIKDVLGPDYTFIDDCITDSVTLEDILSHRTGLGSADILLQAGIPEYVTREQMMNLHPFGPSGSICASADDMTKWLKLITSKGKISEGAERIISEYVFNGQFNIKSVLNTMWANAYSLTQPQFPVAFDSLGYGYGWFVSYYRGHRVLHHSGSLYGYSCKITYLPDRGSAFVFFTNGPGETKFDETISPVFYYMLDLMLGYPSWLNETTACSYPAPWRNYRSKRSSQDIMLVSGKELEDMDMHTGMYSHPLYGNVTITIINNTLHISYGLLLTGKLIPTSSSFQLQLFQPLRDVFLSILNVSFQNLSIQNKYQNIEFLSLFEKYTFQGLIMMVMSAVPI</sequence>
<name>A0A8S3QM83_MYTED</name>
<organism evidence="3 4">
    <name type="scientific">Mytilus edulis</name>
    <name type="common">Blue mussel</name>
    <dbReference type="NCBI Taxonomy" id="6550"/>
    <lineage>
        <taxon>Eukaryota</taxon>
        <taxon>Metazoa</taxon>
        <taxon>Spiralia</taxon>
        <taxon>Lophotrochozoa</taxon>
        <taxon>Mollusca</taxon>
        <taxon>Bivalvia</taxon>
        <taxon>Autobranchia</taxon>
        <taxon>Pteriomorphia</taxon>
        <taxon>Mytilida</taxon>
        <taxon>Mytiloidea</taxon>
        <taxon>Mytilidae</taxon>
        <taxon>Mytilinae</taxon>
        <taxon>Mytilus</taxon>
    </lineage>
</organism>
<feature type="signal peptide" evidence="1">
    <location>
        <begin position="1"/>
        <end position="21"/>
    </location>
</feature>
<comment type="caution">
    <text evidence="3">The sequence shown here is derived from an EMBL/GenBank/DDBJ whole genome shotgun (WGS) entry which is preliminary data.</text>
</comment>
<evidence type="ECO:0000259" key="2">
    <source>
        <dbReference type="Pfam" id="PF00144"/>
    </source>
</evidence>
<reference evidence="3" key="1">
    <citation type="submission" date="2021-03" db="EMBL/GenBank/DDBJ databases">
        <authorList>
            <person name="Bekaert M."/>
        </authorList>
    </citation>
    <scope>NUCLEOTIDE SEQUENCE</scope>
</reference>
<gene>
    <name evidence="3" type="ORF">MEDL_12752</name>
</gene>
<keyword evidence="1" id="KW-0732">Signal</keyword>
<evidence type="ECO:0000313" key="4">
    <source>
        <dbReference type="Proteomes" id="UP000683360"/>
    </source>
</evidence>
<dbReference type="Pfam" id="PF00144">
    <property type="entry name" value="Beta-lactamase"/>
    <property type="match status" value="2"/>
</dbReference>
<dbReference type="Proteomes" id="UP000683360">
    <property type="component" value="Unassembled WGS sequence"/>
</dbReference>
<dbReference type="InterPro" id="IPR001466">
    <property type="entry name" value="Beta-lactam-related"/>
</dbReference>
<protein>
    <recommendedName>
        <fullName evidence="2">Beta-lactamase-related domain-containing protein</fullName>
    </recommendedName>
</protein>
<dbReference type="PANTHER" id="PTHR46825:SF15">
    <property type="entry name" value="BETA-LACTAMASE-RELATED DOMAIN-CONTAINING PROTEIN"/>
    <property type="match status" value="1"/>
</dbReference>
<dbReference type="Gene3D" id="3.40.710.10">
    <property type="entry name" value="DD-peptidase/beta-lactamase superfamily"/>
    <property type="match status" value="2"/>
</dbReference>
<feature type="chain" id="PRO_5035739659" description="Beta-lactamase-related domain-containing protein" evidence="1">
    <location>
        <begin position="22"/>
        <end position="447"/>
    </location>
</feature>
<evidence type="ECO:0000256" key="1">
    <source>
        <dbReference type="SAM" id="SignalP"/>
    </source>
</evidence>
<dbReference type="OrthoDB" id="5946976at2759"/>
<dbReference type="SUPFAM" id="SSF56601">
    <property type="entry name" value="beta-lactamase/transpeptidase-like"/>
    <property type="match status" value="1"/>
</dbReference>
<accession>A0A8S3QM83</accession>
<dbReference type="AlphaFoldDB" id="A0A8S3QM83"/>
<dbReference type="EMBL" id="CAJPWZ010000658">
    <property type="protein sequence ID" value="CAG2197971.1"/>
    <property type="molecule type" value="Genomic_DNA"/>
</dbReference>
<dbReference type="InterPro" id="IPR050491">
    <property type="entry name" value="AmpC-like"/>
</dbReference>
<dbReference type="InterPro" id="IPR012338">
    <property type="entry name" value="Beta-lactam/transpept-like"/>
</dbReference>
<dbReference type="PANTHER" id="PTHR46825">
    <property type="entry name" value="D-ALANYL-D-ALANINE-CARBOXYPEPTIDASE/ENDOPEPTIDASE AMPH"/>
    <property type="match status" value="1"/>
</dbReference>
<feature type="domain" description="Beta-lactamase-related" evidence="2">
    <location>
        <begin position="34"/>
        <end position="142"/>
    </location>
</feature>
<keyword evidence="4" id="KW-1185">Reference proteome</keyword>
<proteinExistence type="predicted"/>
<evidence type="ECO:0000313" key="3">
    <source>
        <dbReference type="EMBL" id="CAG2197971.1"/>
    </source>
</evidence>